<evidence type="ECO:0000313" key="1">
    <source>
        <dbReference type="EMBL" id="CAG8605740.1"/>
    </source>
</evidence>
<proteinExistence type="predicted"/>
<evidence type="ECO:0000313" key="2">
    <source>
        <dbReference type="Proteomes" id="UP000789396"/>
    </source>
</evidence>
<organism evidence="1 2">
    <name type="scientific">Racocetra fulgida</name>
    <dbReference type="NCBI Taxonomy" id="60492"/>
    <lineage>
        <taxon>Eukaryota</taxon>
        <taxon>Fungi</taxon>
        <taxon>Fungi incertae sedis</taxon>
        <taxon>Mucoromycota</taxon>
        <taxon>Glomeromycotina</taxon>
        <taxon>Glomeromycetes</taxon>
        <taxon>Diversisporales</taxon>
        <taxon>Gigasporaceae</taxon>
        <taxon>Racocetra</taxon>
    </lineage>
</organism>
<name>A0A9N9GH42_9GLOM</name>
<sequence>MALPLYEPYSFFNFSDDSNESKLIISQSPDNISLTTIPSDSISIISSNS</sequence>
<keyword evidence="2" id="KW-1185">Reference proteome</keyword>
<feature type="non-terminal residue" evidence="1">
    <location>
        <position position="49"/>
    </location>
</feature>
<dbReference type="Proteomes" id="UP000789396">
    <property type="component" value="Unassembled WGS sequence"/>
</dbReference>
<accession>A0A9N9GH42</accession>
<protein>
    <submittedName>
        <fullName evidence="1">15035_t:CDS:1</fullName>
    </submittedName>
</protein>
<reference evidence="1" key="1">
    <citation type="submission" date="2021-06" db="EMBL/GenBank/DDBJ databases">
        <authorList>
            <person name="Kallberg Y."/>
            <person name="Tangrot J."/>
            <person name="Rosling A."/>
        </authorList>
    </citation>
    <scope>NUCLEOTIDE SEQUENCE</scope>
    <source>
        <strain evidence="1">IN212</strain>
    </source>
</reference>
<comment type="caution">
    <text evidence="1">The sequence shown here is derived from an EMBL/GenBank/DDBJ whole genome shotgun (WGS) entry which is preliminary data.</text>
</comment>
<dbReference type="EMBL" id="CAJVPZ010009156">
    <property type="protein sequence ID" value="CAG8605740.1"/>
    <property type="molecule type" value="Genomic_DNA"/>
</dbReference>
<gene>
    <name evidence="1" type="ORF">RFULGI_LOCUS6779</name>
</gene>
<dbReference type="AlphaFoldDB" id="A0A9N9GH42"/>